<dbReference type="Proteomes" id="UP000285710">
    <property type="component" value="Unassembled WGS sequence"/>
</dbReference>
<evidence type="ECO:0000256" key="8">
    <source>
        <dbReference type="PIRSR" id="PIRSR000232-1"/>
    </source>
</evidence>
<dbReference type="PIRSF" id="PIRSF000232">
    <property type="entry name" value="YdjA"/>
    <property type="match status" value="1"/>
</dbReference>
<keyword evidence="3 7" id="KW-0288">FMN</keyword>
<keyword evidence="5 7" id="KW-0560">Oxidoreductase</keyword>
<evidence type="ECO:0000256" key="7">
    <source>
        <dbReference type="PIRNR" id="PIRNR000232"/>
    </source>
</evidence>
<dbReference type="PANTHER" id="PTHR43821">
    <property type="entry name" value="NAD(P)H NITROREDUCTASE YDJA-RELATED"/>
    <property type="match status" value="1"/>
</dbReference>
<feature type="binding site" evidence="8">
    <location>
        <position position="51"/>
    </location>
    <ligand>
        <name>FMN</name>
        <dbReference type="ChEBI" id="CHEBI:58210"/>
        <note>ligand shared between dimeric partners</note>
    </ligand>
</feature>
<evidence type="ECO:0000256" key="6">
    <source>
        <dbReference type="ARBA" id="ARBA00023027"/>
    </source>
</evidence>
<dbReference type="PANTHER" id="PTHR43821:SF1">
    <property type="entry name" value="NAD(P)H NITROREDUCTASE YDJA-RELATED"/>
    <property type="match status" value="1"/>
</dbReference>
<evidence type="ECO:0000259" key="9">
    <source>
        <dbReference type="Pfam" id="PF00881"/>
    </source>
</evidence>
<evidence type="ECO:0000313" key="11">
    <source>
        <dbReference type="Proteomes" id="UP000285710"/>
    </source>
</evidence>
<reference evidence="10 11" key="1">
    <citation type="submission" date="2019-01" db="EMBL/GenBank/DDBJ databases">
        <title>Sinorhodobacter populi sp. nov. isolated from the symptomatic bark tissue of Populus euramericana canker.</title>
        <authorList>
            <person name="Xu G."/>
        </authorList>
    </citation>
    <scope>NUCLEOTIDE SEQUENCE [LARGE SCALE GENOMIC DNA]</scope>
    <source>
        <strain evidence="10 11">2D-5</strain>
    </source>
</reference>
<keyword evidence="11" id="KW-1185">Reference proteome</keyword>
<dbReference type="InterPro" id="IPR052530">
    <property type="entry name" value="NAD(P)H_nitroreductase"/>
</dbReference>
<dbReference type="AlphaFoldDB" id="A0A443IW62"/>
<evidence type="ECO:0000256" key="4">
    <source>
        <dbReference type="ARBA" id="ARBA00022857"/>
    </source>
</evidence>
<comment type="cofactor">
    <cofactor evidence="8">
        <name>FMN</name>
        <dbReference type="ChEBI" id="CHEBI:58210"/>
    </cofactor>
    <text evidence="8">Binds 1 FMN per subunit.</text>
</comment>
<protein>
    <recommendedName>
        <fullName evidence="7">Putative NAD(P)H nitroreductase</fullName>
        <ecNumber evidence="7">1.-.-.-</ecNumber>
    </recommendedName>
</protein>
<comment type="similarity">
    <text evidence="1 7">Belongs to the nitroreductase family.</text>
</comment>
<dbReference type="EC" id="1.-.-.-" evidence="7"/>
<proteinExistence type="inferred from homology"/>
<feature type="binding site" description="in other chain" evidence="8">
    <location>
        <begin position="147"/>
        <end position="149"/>
    </location>
    <ligand>
        <name>FMN</name>
        <dbReference type="ChEBI" id="CHEBI:58210"/>
        <note>ligand shared between dimeric partners</note>
    </ligand>
</feature>
<comment type="caution">
    <text evidence="10">The sequence shown here is derived from an EMBL/GenBank/DDBJ whole genome shotgun (WGS) entry which is preliminary data.</text>
</comment>
<feature type="domain" description="Nitroreductase" evidence="9">
    <location>
        <begin position="24"/>
        <end position="178"/>
    </location>
</feature>
<dbReference type="InterPro" id="IPR029479">
    <property type="entry name" value="Nitroreductase"/>
</dbReference>
<name>A0A443IW62_9RHOB</name>
<dbReference type="RefSeq" id="WP_128269646.1">
    <property type="nucleotide sequence ID" value="NZ_SAUW01000008.1"/>
</dbReference>
<evidence type="ECO:0000256" key="3">
    <source>
        <dbReference type="ARBA" id="ARBA00022643"/>
    </source>
</evidence>
<keyword evidence="6 7" id="KW-0520">NAD</keyword>
<evidence type="ECO:0000256" key="5">
    <source>
        <dbReference type="ARBA" id="ARBA00023002"/>
    </source>
</evidence>
<dbReference type="InterPro" id="IPR026021">
    <property type="entry name" value="YdjA-like"/>
</dbReference>
<feature type="binding site" evidence="8">
    <location>
        <position position="55"/>
    </location>
    <ligand>
        <name>FMN</name>
        <dbReference type="ChEBI" id="CHEBI:58210"/>
        <note>ligand shared between dimeric partners</note>
    </ligand>
</feature>
<dbReference type="Pfam" id="PF00881">
    <property type="entry name" value="Nitroreductase"/>
    <property type="match status" value="1"/>
</dbReference>
<feature type="binding site" description="in other chain" evidence="8">
    <location>
        <begin position="24"/>
        <end position="26"/>
    </location>
    <ligand>
        <name>FMN</name>
        <dbReference type="ChEBI" id="CHEBI:58210"/>
        <note>ligand shared between dimeric partners</note>
    </ligand>
</feature>
<evidence type="ECO:0000256" key="1">
    <source>
        <dbReference type="ARBA" id="ARBA00007118"/>
    </source>
</evidence>
<sequence>MNIPPGTVNPPIRNEEALRFLLTRRSRPPKTLTAPAPDRAALTELLTAAARVPDHGKLEPWRFVVLERPALERLSQAAGDYARTHGLPETVAAKGVSQLGDSPLCVVVIAVPRPTEKVPQIEQTLSVGAACLSLLNAALAAGWGAGWLTGWIAHDEGFAKTAFGLNEGEWVAGLVHIGTERMLPPDRPRPDLDRIVTWVEA</sequence>
<reference evidence="10 11" key="2">
    <citation type="submission" date="2019-01" db="EMBL/GenBank/DDBJ databases">
        <authorList>
            <person name="Li Y."/>
        </authorList>
    </citation>
    <scope>NUCLEOTIDE SEQUENCE [LARGE SCALE GENOMIC DNA]</scope>
    <source>
        <strain evidence="10 11">2D-5</strain>
    </source>
</reference>
<accession>A0A443IW62</accession>
<keyword evidence="4 7" id="KW-0521">NADP</keyword>
<dbReference type="GO" id="GO:0016491">
    <property type="term" value="F:oxidoreductase activity"/>
    <property type="evidence" value="ECO:0007669"/>
    <property type="project" value="UniProtKB-UniRule"/>
</dbReference>
<dbReference type="SUPFAM" id="SSF55469">
    <property type="entry name" value="FMN-dependent nitroreductase-like"/>
    <property type="match status" value="1"/>
</dbReference>
<evidence type="ECO:0000313" key="10">
    <source>
        <dbReference type="EMBL" id="RWR12372.1"/>
    </source>
</evidence>
<keyword evidence="2 7" id="KW-0285">Flavoprotein</keyword>
<dbReference type="Gene3D" id="3.40.109.10">
    <property type="entry name" value="NADH Oxidase"/>
    <property type="match status" value="1"/>
</dbReference>
<organism evidence="10 11">
    <name type="scientific">Paenirhodobacter populi</name>
    <dbReference type="NCBI Taxonomy" id="2306993"/>
    <lineage>
        <taxon>Bacteria</taxon>
        <taxon>Pseudomonadati</taxon>
        <taxon>Pseudomonadota</taxon>
        <taxon>Alphaproteobacteria</taxon>
        <taxon>Rhodobacterales</taxon>
        <taxon>Rhodobacter group</taxon>
        <taxon>Paenirhodobacter</taxon>
    </lineage>
</organism>
<evidence type="ECO:0000256" key="2">
    <source>
        <dbReference type="ARBA" id="ARBA00022630"/>
    </source>
</evidence>
<dbReference type="InterPro" id="IPR000415">
    <property type="entry name" value="Nitroreductase-like"/>
</dbReference>
<gene>
    <name evidence="10" type="ORF">D2T33_09735</name>
</gene>
<dbReference type="EMBL" id="SAUW01000008">
    <property type="protein sequence ID" value="RWR12372.1"/>
    <property type="molecule type" value="Genomic_DNA"/>
</dbReference>